<dbReference type="PANTHER" id="PTHR15955">
    <property type="entry name" value="RWD DOMAIN CONTAINING PROTEIN 2"/>
    <property type="match status" value="1"/>
</dbReference>
<evidence type="ECO:0000259" key="1">
    <source>
        <dbReference type="Pfam" id="PF06544"/>
    </source>
</evidence>
<name>A0A212ELY7_DANPL</name>
<organism evidence="2 3">
    <name type="scientific">Danaus plexippus plexippus</name>
    <dbReference type="NCBI Taxonomy" id="278856"/>
    <lineage>
        <taxon>Eukaryota</taxon>
        <taxon>Metazoa</taxon>
        <taxon>Ecdysozoa</taxon>
        <taxon>Arthropoda</taxon>
        <taxon>Hexapoda</taxon>
        <taxon>Insecta</taxon>
        <taxon>Pterygota</taxon>
        <taxon>Neoptera</taxon>
        <taxon>Endopterygota</taxon>
        <taxon>Lepidoptera</taxon>
        <taxon>Glossata</taxon>
        <taxon>Ditrysia</taxon>
        <taxon>Papilionoidea</taxon>
        <taxon>Nymphalidae</taxon>
        <taxon>Danainae</taxon>
        <taxon>Danaini</taxon>
        <taxon>Danaina</taxon>
        <taxon>Danaus</taxon>
        <taxon>Danaus</taxon>
    </lineage>
</organism>
<sequence>MTNQVQDKFVRLWIFSHHIYNRKKREEIVKIAHDYDLNGFCLPGKPGIICVEGSEDSCFNWWKIIKNMNWKKIVIRKTETFDDSVRIKEQKFSNFEEIVFQNSNKKNSDMSAFSKFIDDHGLSHIFNDLFNLS</sequence>
<dbReference type="eggNOG" id="ENOG502QR2G">
    <property type="taxonomic scope" value="Eukaryota"/>
</dbReference>
<protein>
    <submittedName>
        <fullName evidence="2">RWD domain containing 2A</fullName>
    </submittedName>
</protein>
<accession>A0A212ELY7</accession>
<dbReference type="Proteomes" id="UP000007151">
    <property type="component" value="Unassembled WGS sequence"/>
</dbReference>
<comment type="caution">
    <text evidence="2">The sequence shown here is derived from an EMBL/GenBank/DDBJ whole genome shotgun (WGS) entry which is preliminary data.</text>
</comment>
<dbReference type="InterPro" id="IPR017359">
    <property type="entry name" value="Phi-like"/>
</dbReference>
<reference evidence="2 3" key="1">
    <citation type="journal article" date="2011" name="Cell">
        <title>The monarch butterfly genome yields insights into long-distance migration.</title>
        <authorList>
            <person name="Zhan S."/>
            <person name="Merlin C."/>
            <person name="Boore J.L."/>
            <person name="Reppert S.M."/>
        </authorList>
    </citation>
    <scope>NUCLEOTIDE SEQUENCE [LARGE SCALE GENOMIC DNA]</scope>
    <source>
        <strain evidence="2">F-2</strain>
    </source>
</reference>
<proteinExistence type="predicted"/>
<keyword evidence="3" id="KW-1185">Reference proteome</keyword>
<dbReference type="CDD" id="cd24163">
    <property type="entry name" value="RWDD2_C"/>
    <property type="match status" value="1"/>
</dbReference>
<dbReference type="AlphaFoldDB" id="A0A212ELY7"/>
<feature type="domain" description="Small nuclear ribonucleoprotein Prp3 C-terminal" evidence="1">
    <location>
        <begin position="13"/>
        <end position="112"/>
    </location>
</feature>
<evidence type="ECO:0000313" key="2">
    <source>
        <dbReference type="EMBL" id="OWR42487.1"/>
    </source>
</evidence>
<dbReference type="KEGG" id="dpl:KGM_216006"/>
<dbReference type="PANTHER" id="PTHR15955:SF8">
    <property type="entry name" value="RWD DOMAIN-CONTAINING PROTEIN 2B-RELATED"/>
    <property type="match status" value="1"/>
</dbReference>
<dbReference type="EMBL" id="AGBW02013971">
    <property type="protein sequence ID" value="OWR42487.1"/>
    <property type="molecule type" value="Genomic_DNA"/>
</dbReference>
<dbReference type="InterPro" id="IPR059181">
    <property type="entry name" value="RWDD2A-B_C"/>
</dbReference>
<evidence type="ECO:0000313" key="3">
    <source>
        <dbReference type="Proteomes" id="UP000007151"/>
    </source>
</evidence>
<gene>
    <name evidence="2" type="ORF">KGM_216006</name>
</gene>
<dbReference type="InterPro" id="IPR010541">
    <property type="entry name" value="Prp3_C"/>
</dbReference>
<dbReference type="Pfam" id="PF06544">
    <property type="entry name" value="Prp3_C"/>
    <property type="match status" value="1"/>
</dbReference>
<dbReference type="InParanoid" id="A0A212ELY7"/>